<keyword evidence="2 7" id="KW-0238">DNA-binding</keyword>
<feature type="domain" description="HTH iclR-type" evidence="5">
    <location>
        <begin position="19"/>
        <end position="79"/>
    </location>
</feature>
<dbReference type="InterPro" id="IPR029016">
    <property type="entry name" value="GAF-like_dom_sf"/>
</dbReference>
<keyword evidence="1" id="KW-0805">Transcription regulation</keyword>
<dbReference type="InterPro" id="IPR050707">
    <property type="entry name" value="HTH_MetabolicPath_Reg"/>
</dbReference>
<reference evidence="7 8" key="1">
    <citation type="submission" date="2020-07" db="EMBL/GenBank/DDBJ databases">
        <title>Sequencing the genomes of 1000 actinobacteria strains.</title>
        <authorList>
            <person name="Klenk H.-P."/>
        </authorList>
    </citation>
    <scope>NUCLEOTIDE SEQUENCE [LARGE SCALE GENOMIC DNA]</scope>
    <source>
        <strain evidence="7 8">DSM 44065</strain>
    </source>
</reference>
<protein>
    <submittedName>
        <fullName evidence="7">DNA-binding IclR family transcriptional regulator</fullName>
    </submittedName>
</protein>
<evidence type="ECO:0000256" key="2">
    <source>
        <dbReference type="ARBA" id="ARBA00023125"/>
    </source>
</evidence>
<gene>
    <name evidence="7" type="ORF">HNR68_003047</name>
</gene>
<evidence type="ECO:0000256" key="3">
    <source>
        <dbReference type="ARBA" id="ARBA00023163"/>
    </source>
</evidence>
<dbReference type="EMBL" id="JACCFJ010000001">
    <property type="protein sequence ID" value="NYI84417.1"/>
    <property type="molecule type" value="Genomic_DNA"/>
</dbReference>
<dbReference type="PROSITE" id="PS51077">
    <property type="entry name" value="HTH_ICLR"/>
    <property type="match status" value="1"/>
</dbReference>
<feature type="region of interest" description="Disordered" evidence="4">
    <location>
        <begin position="259"/>
        <end position="284"/>
    </location>
</feature>
<evidence type="ECO:0000313" key="8">
    <source>
        <dbReference type="Proteomes" id="UP000587002"/>
    </source>
</evidence>
<dbReference type="InterPro" id="IPR014757">
    <property type="entry name" value="Tscrpt_reg_IclR_C"/>
</dbReference>
<comment type="caution">
    <text evidence="7">The sequence shown here is derived from an EMBL/GenBank/DDBJ whole genome shotgun (WGS) entry which is preliminary data.</text>
</comment>
<dbReference type="Gene3D" id="1.10.10.10">
    <property type="entry name" value="Winged helix-like DNA-binding domain superfamily/Winged helix DNA-binding domain"/>
    <property type="match status" value="1"/>
</dbReference>
<dbReference type="SUPFAM" id="SSF46785">
    <property type="entry name" value="Winged helix' DNA-binding domain"/>
    <property type="match status" value="1"/>
</dbReference>
<dbReference type="SMART" id="SM00346">
    <property type="entry name" value="HTH_ICLR"/>
    <property type="match status" value="1"/>
</dbReference>
<dbReference type="Pfam" id="PF01614">
    <property type="entry name" value="IclR_C"/>
    <property type="match status" value="1"/>
</dbReference>
<keyword evidence="8" id="KW-1185">Reference proteome</keyword>
<dbReference type="GO" id="GO:0045892">
    <property type="term" value="P:negative regulation of DNA-templated transcription"/>
    <property type="evidence" value="ECO:0007669"/>
    <property type="project" value="TreeGrafter"/>
</dbReference>
<proteinExistence type="predicted"/>
<dbReference type="PANTHER" id="PTHR30136:SF35">
    <property type="entry name" value="HTH-TYPE TRANSCRIPTIONAL REGULATOR RV1719"/>
    <property type="match status" value="1"/>
</dbReference>
<dbReference type="InterPro" id="IPR036390">
    <property type="entry name" value="WH_DNA-bd_sf"/>
</dbReference>
<dbReference type="Pfam" id="PF09339">
    <property type="entry name" value="HTH_IclR"/>
    <property type="match status" value="1"/>
</dbReference>
<dbReference type="SUPFAM" id="SSF55781">
    <property type="entry name" value="GAF domain-like"/>
    <property type="match status" value="1"/>
</dbReference>
<evidence type="ECO:0000259" key="6">
    <source>
        <dbReference type="PROSITE" id="PS51078"/>
    </source>
</evidence>
<dbReference type="PANTHER" id="PTHR30136">
    <property type="entry name" value="HELIX-TURN-HELIX TRANSCRIPTIONAL REGULATOR, ICLR FAMILY"/>
    <property type="match status" value="1"/>
</dbReference>
<organism evidence="7 8">
    <name type="scientific">Saccharopolyspora hordei</name>
    <dbReference type="NCBI Taxonomy" id="1838"/>
    <lineage>
        <taxon>Bacteria</taxon>
        <taxon>Bacillati</taxon>
        <taxon>Actinomycetota</taxon>
        <taxon>Actinomycetes</taxon>
        <taxon>Pseudonocardiales</taxon>
        <taxon>Pseudonocardiaceae</taxon>
        <taxon>Saccharopolyspora</taxon>
    </lineage>
</organism>
<feature type="domain" description="IclR-ED" evidence="6">
    <location>
        <begin position="80"/>
        <end position="257"/>
    </location>
</feature>
<evidence type="ECO:0000259" key="5">
    <source>
        <dbReference type="PROSITE" id="PS51077"/>
    </source>
</evidence>
<evidence type="ECO:0000256" key="4">
    <source>
        <dbReference type="SAM" id="MobiDB-lite"/>
    </source>
</evidence>
<dbReference type="InterPro" id="IPR036388">
    <property type="entry name" value="WH-like_DNA-bd_sf"/>
</dbReference>
<dbReference type="GO" id="GO:0003677">
    <property type="term" value="F:DNA binding"/>
    <property type="evidence" value="ECO:0007669"/>
    <property type="project" value="UniProtKB-KW"/>
</dbReference>
<evidence type="ECO:0000313" key="7">
    <source>
        <dbReference type="EMBL" id="NYI84417.1"/>
    </source>
</evidence>
<accession>A0A853AS07</accession>
<sequence length="284" mass="30799">MASTMRTSAESAVERPVPPSMVERMTLILDLFEHPHTHRTLEDVTRRTRLPRSTAHRILDQLVRLRWLEHTNAGYRLGGRALGLGGREPAQNALRSAAAPVLHDLAIRTDLVVHLAVLTGTDVYYLDKVGGRSAVEVPSRVGGRAPAHCTALGKAMLAWLPPERVDAEYAGAVRRTPRSITDLAVLHQELDRIRRRRGLAFERGECFSKVGCVGMALRGEDGPVAAISLVGDARAPLERVAPLVVQAAHAVSAELFGSSAPPREDVTLPRGPARRLAAVSDDQS</sequence>
<dbReference type="Proteomes" id="UP000587002">
    <property type="component" value="Unassembled WGS sequence"/>
</dbReference>
<dbReference type="RefSeq" id="WP_179721537.1">
    <property type="nucleotide sequence ID" value="NZ_BAABFH010000001.1"/>
</dbReference>
<evidence type="ECO:0000256" key="1">
    <source>
        <dbReference type="ARBA" id="ARBA00023015"/>
    </source>
</evidence>
<dbReference type="AlphaFoldDB" id="A0A853AS07"/>
<dbReference type="Gene3D" id="3.30.450.40">
    <property type="match status" value="1"/>
</dbReference>
<dbReference type="PROSITE" id="PS51078">
    <property type="entry name" value="ICLR_ED"/>
    <property type="match status" value="1"/>
</dbReference>
<keyword evidence="3" id="KW-0804">Transcription</keyword>
<name>A0A853AS07_9PSEU</name>
<dbReference type="InterPro" id="IPR005471">
    <property type="entry name" value="Tscrpt_reg_IclR_N"/>
</dbReference>
<dbReference type="GO" id="GO:0003700">
    <property type="term" value="F:DNA-binding transcription factor activity"/>
    <property type="evidence" value="ECO:0007669"/>
    <property type="project" value="TreeGrafter"/>
</dbReference>